<comment type="caution">
    <text evidence="6">The sequence shown here is derived from an EMBL/GenBank/DDBJ whole genome shotgun (WGS) entry which is preliminary data.</text>
</comment>
<dbReference type="CDD" id="cd07067">
    <property type="entry name" value="HP_PGM_like"/>
    <property type="match status" value="1"/>
</dbReference>
<proteinExistence type="predicted"/>
<dbReference type="GO" id="GO:0045820">
    <property type="term" value="P:negative regulation of glycolytic process"/>
    <property type="evidence" value="ECO:0007669"/>
    <property type="project" value="TreeGrafter"/>
</dbReference>
<dbReference type="HOGENOM" id="CLU_033323_0_1_1"/>
<dbReference type="SUPFAM" id="SSF53254">
    <property type="entry name" value="Phosphoglycerate mutase-like"/>
    <property type="match status" value="1"/>
</dbReference>
<dbReference type="Proteomes" id="UP000027456">
    <property type="component" value="Unassembled WGS sequence"/>
</dbReference>
<evidence type="ECO:0000256" key="1">
    <source>
        <dbReference type="ARBA" id="ARBA00022801"/>
    </source>
</evidence>
<keyword evidence="7" id="KW-1185">Reference proteome</keyword>
<dbReference type="EMBL" id="AZST01000439">
    <property type="protein sequence ID" value="KEP48895.1"/>
    <property type="molecule type" value="Genomic_DNA"/>
</dbReference>
<evidence type="ECO:0000256" key="3">
    <source>
        <dbReference type="PIRSR" id="PIRSR613078-2"/>
    </source>
</evidence>
<feature type="transmembrane region" description="Helical" evidence="5">
    <location>
        <begin position="15"/>
        <end position="36"/>
    </location>
</feature>
<keyword evidence="5" id="KW-0812">Transmembrane</keyword>
<evidence type="ECO:0000313" key="6">
    <source>
        <dbReference type="EMBL" id="KEP48895.1"/>
    </source>
</evidence>
<dbReference type="GO" id="GO:0005829">
    <property type="term" value="C:cytosol"/>
    <property type="evidence" value="ECO:0007669"/>
    <property type="project" value="TreeGrafter"/>
</dbReference>
<keyword evidence="1" id="KW-0378">Hydrolase</keyword>
<evidence type="ECO:0000313" key="7">
    <source>
        <dbReference type="Proteomes" id="UP000027456"/>
    </source>
</evidence>
<gene>
    <name evidence="6" type="ORF">V565_113020</name>
</gene>
<dbReference type="Gene3D" id="3.40.50.1240">
    <property type="entry name" value="Phosphoglycerate mutase-like"/>
    <property type="match status" value="1"/>
</dbReference>
<keyword evidence="5" id="KW-1133">Transmembrane helix</keyword>
<sequence length="322" mass="35358">MPDIRPCRMPAWRRVHTLLVATAVYLYSTMITLTFVRHGESTDNLRAFWAGWADAALSNHGLNQAKAAAKFFSTYPITHMFASDLKRAHSTARAIYDAQPNPKPPLTITDLVREQHFGQGEGKQWGQGEWCQPSGRDGKFPDGESLNDVARRGDRFIETYLTRLIQESVNKPAGEVNVVVVSHGICIAETLGALTRRCVRVDTNGWTGRFRGLHNTAWTRVSLGVADESLSDTPISNGTDSNHRLTPDPGAVLATKLEESAPPPLQCNQAGPPLFSMKIIACNQHSHLNGVVRQKDGNQCSGDDPNEKKLREFFGGGGGEEN</sequence>
<protein>
    <submittedName>
        <fullName evidence="6">Histidine phosphatase family containing protein</fullName>
    </submittedName>
</protein>
<dbReference type="STRING" id="1423351.A0A074RUB2"/>
<feature type="active site" description="Proton donor/acceptor" evidence="2">
    <location>
        <position position="114"/>
    </location>
</feature>
<dbReference type="PANTHER" id="PTHR46517">
    <property type="entry name" value="FRUCTOSE-2,6-BISPHOSPHATASE TIGAR"/>
    <property type="match status" value="1"/>
</dbReference>
<dbReference type="InterPro" id="IPR029033">
    <property type="entry name" value="His_PPase_superfam"/>
</dbReference>
<feature type="binding site" evidence="3">
    <location>
        <position position="87"/>
    </location>
    <ligand>
        <name>substrate</name>
    </ligand>
</feature>
<keyword evidence="5" id="KW-0472">Membrane</keyword>
<accession>A0A074RUB2</accession>
<dbReference type="AlphaFoldDB" id="A0A074RUB2"/>
<dbReference type="SMART" id="SM00855">
    <property type="entry name" value="PGAM"/>
    <property type="match status" value="1"/>
</dbReference>
<evidence type="ECO:0000256" key="4">
    <source>
        <dbReference type="SAM" id="MobiDB-lite"/>
    </source>
</evidence>
<name>A0A074RUB2_9AGAM</name>
<dbReference type="PANTHER" id="PTHR46517:SF1">
    <property type="entry name" value="FRUCTOSE-2,6-BISPHOSPHATASE TIGAR"/>
    <property type="match status" value="1"/>
</dbReference>
<dbReference type="GO" id="GO:0043456">
    <property type="term" value="P:regulation of pentose-phosphate shunt"/>
    <property type="evidence" value="ECO:0007669"/>
    <property type="project" value="TreeGrafter"/>
</dbReference>
<dbReference type="GO" id="GO:0004331">
    <property type="term" value="F:fructose-2,6-bisphosphate 2-phosphatase activity"/>
    <property type="evidence" value="ECO:0007669"/>
    <property type="project" value="TreeGrafter"/>
</dbReference>
<feature type="region of interest" description="Disordered" evidence="4">
    <location>
        <begin position="297"/>
        <end position="322"/>
    </location>
</feature>
<dbReference type="InterPro" id="IPR013078">
    <property type="entry name" value="His_Pase_superF_clade-1"/>
</dbReference>
<evidence type="ECO:0000256" key="5">
    <source>
        <dbReference type="SAM" id="Phobius"/>
    </source>
</evidence>
<feature type="active site" description="Tele-phosphohistidine intermediate" evidence="2">
    <location>
        <position position="38"/>
    </location>
</feature>
<organism evidence="6 7">
    <name type="scientific">Rhizoctonia solani 123E</name>
    <dbReference type="NCBI Taxonomy" id="1423351"/>
    <lineage>
        <taxon>Eukaryota</taxon>
        <taxon>Fungi</taxon>
        <taxon>Dikarya</taxon>
        <taxon>Basidiomycota</taxon>
        <taxon>Agaricomycotina</taxon>
        <taxon>Agaricomycetes</taxon>
        <taxon>Cantharellales</taxon>
        <taxon>Ceratobasidiaceae</taxon>
        <taxon>Rhizoctonia</taxon>
    </lineage>
</organism>
<dbReference type="Pfam" id="PF00300">
    <property type="entry name" value="His_Phos_1"/>
    <property type="match status" value="1"/>
</dbReference>
<evidence type="ECO:0000256" key="2">
    <source>
        <dbReference type="PIRSR" id="PIRSR613078-1"/>
    </source>
</evidence>
<reference evidence="6 7" key="1">
    <citation type="submission" date="2013-12" db="EMBL/GenBank/DDBJ databases">
        <authorList>
            <person name="Cubeta M."/>
            <person name="Pakala S."/>
            <person name="Fedorova N."/>
            <person name="Thomas E."/>
            <person name="Dean R."/>
            <person name="Jabaji S."/>
            <person name="Neate S."/>
            <person name="Toda T."/>
            <person name="Tavantzis S."/>
            <person name="Vilgalys R."/>
            <person name="Bharathan N."/>
            <person name="Pakala S."/>
            <person name="Losada L.S."/>
            <person name="Zafar N."/>
            <person name="Nierman W."/>
        </authorList>
    </citation>
    <scope>NUCLEOTIDE SEQUENCE [LARGE SCALE GENOMIC DNA]</scope>
    <source>
        <strain evidence="6 7">123E</strain>
    </source>
</reference>
<dbReference type="InterPro" id="IPR051695">
    <property type="entry name" value="Phosphoglycerate_Mutase"/>
</dbReference>
<feature type="binding site" evidence="3">
    <location>
        <begin position="37"/>
        <end position="44"/>
    </location>
    <ligand>
        <name>substrate</name>
    </ligand>
</feature>
<dbReference type="OrthoDB" id="354304at2759"/>